<accession>A0AAV2WR29</accession>
<dbReference type="NCBIfam" id="TIGR03921">
    <property type="entry name" value="T7SS_mycosin"/>
    <property type="match status" value="1"/>
</dbReference>
<protein>
    <submittedName>
        <fullName evidence="14">Type VII secretion-associated serine protease mycosin</fullName>
    </submittedName>
</protein>
<dbReference type="InterPro" id="IPR022398">
    <property type="entry name" value="Peptidase_S8_His-AS"/>
</dbReference>
<keyword evidence="12" id="KW-0732">Signal</keyword>
<feature type="active site" description="Charge relay system" evidence="10">
    <location>
        <position position="121"/>
    </location>
</feature>
<evidence type="ECO:0000256" key="1">
    <source>
        <dbReference type="ARBA" id="ARBA00004162"/>
    </source>
</evidence>
<evidence type="ECO:0000313" key="15">
    <source>
        <dbReference type="Proteomes" id="UP000028864"/>
    </source>
</evidence>
<feature type="chain" id="PRO_5043977058" evidence="12">
    <location>
        <begin position="22"/>
        <end position="455"/>
    </location>
</feature>
<dbReference type="EMBL" id="LK021342">
    <property type="protein sequence ID" value="CDQ46781.1"/>
    <property type="molecule type" value="Genomic_DNA"/>
</dbReference>
<dbReference type="InterPro" id="IPR023827">
    <property type="entry name" value="Peptidase_S8_Asp-AS"/>
</dbReference>
<evidence type="ECO:0000256" key="5">
    <source>
        <dbReference type="ARBA" id="ARBA00022692"/>
    </source>
</evidence>
<evidence type="ECO:0000256" key="11">
    <source>
        <dbReference type="RuleBase" id="RU003355"/>
    </source>
</evidence>
<dbReference type="InterPro" id="IPR050131">
    <property type="entry name" value="Peptidase_S8_subtilisin-like"/>
</dbReference>
<evidence type="ECO:0000256" key="12">
    <source>
        <dbReference type="SAM" id="SignalP"/>
    </source>
</evidence>
<dbReference type="Gene3D" id="3.40.50.200">
    <property type="entry name" value="Peptidase S8/S53 domain"/>
    <property type="match status" value="1"/>
</dbReference>
<feature type="domain" description="Peptidase S8/S53" evidence="13">
    <location>
        <begin position="81"/>
        <end position="375"/>
    </location>
</feature>
<keyword evidence="8" id="KW-1133">Transmembrane helix</keyword>
<evidence type="ECO:0000256" key="6">
    <source>
        <dbReference type="ARBA" id="ARBA00022801"/>
    </source>
</evidence>
<proteinExistence type="inferred from homology"/>
<organism evidence="14 15">
    <name type="scientific">Mycolicibacterium neoaurum</name>
    <name type="common">Mycobacterium neoaurum</name>
    <dbReference type="NCBI Taxonomy" id="1795"/>
    <lineage>
        <taxon>Bacteria</taxon>
        <taxon>Bacillati</taxon>
        <taxon>Actinomycetota</taxon>
        <taxon>Actinomycetes</taxon>
        <taxon>Mycobacteriales</taxon>
        <taxon>Mycobacteriaceae</taxon>
        <taxon>Mycolicibacterium</taxon>
    </lineage>
</organism>
<dbReference type="AlphaFoldDB" id="A0AAV2WR29"/>
<dbReference type="GO" id="GO:0004252">
    <property type="term" value="F:serine-type endopeptidase activity"/>
    <property type="evidence" value="ECO:0007669"/>
    <property type="project" value="UniProtKB-UniRule"/>
</dbReference>
<keyword evidence="6 10" id="KW-0378">Hydrolase</keyword>
<dbReference type="GO" id="GO:0005886">
    <property type="term" value="C:plasma membrane"/>
    <property type="evidence" value="ECO:0007669"/>
    <property type="project" value="UniProtKB-SubCell"/>
</dbReference>
<name>A0AAV2WR29_MYCNE</name>
<keyword evidence="4 10" id="KW-0645">Protease</keyword>
<dbReference type="Proteomes" id="UP000028864">
    <property type="component" value="Unassembled WGS sequence"/>
</dbReference>
<reference evidence="14" key="2">
    <citation type="submission" date="2015-09" db="EMBL/GenBank/DDBJ databases">
        <title>Draft genome sequence of Mycobacterium neoaurum DSM 44074.</title>
        <authorList>
            <person name="Croce O."/>
            <person name="Robert C."/>
            <person name="Raoult D."/>
            <person name="Drancourt M."/>
        </authorList>
    </citation>
    <scope>NUCLEOTIDE SEQUENCE</scope>
    <source>
        <strain evidence="14">DSM 44074</strain>
    </source>
</reference>
<dbReference type="PANTHER" id="PTHR43806:SF11">
    <property type="entry name" value="CEREVISIN-RELATED"/>
    <property type="match status" value="1"/>
</dbReference>
<feature type="active site" description="Charge relay system" evidence="10">
    <location>
        <position position="328"/>
    </location>
</feature>
<dbReference type="PROSITE" id="PS51892">
    <property type="entry name" value="SUBTILASE"/>
    <property type="match status" value="1"/>
</dbReference>
<evidence type="ECO:0000256" key="8">
    <source>
        <dbReference type="ARBA" id="ARBA00022989"/>
    </source>
</evidence>
<evidence type="ECO:0000256" key="9">
    <source>
        <dbReference type="ARBA" id="ARBA00023136"/>
    </source>
</evidence>
<evidence type="ECO:0000256" key="7">
    <source>
        <dbReference type="ARBA" id="ARBA00022825"/>
    </source>
</evidence>
<comment type="similarity">
    <text evidence="2 10 11">Belongs to the peptidase S8 family.</text>
</comment>
<keyword evidence="5" id="KW-0812">Transmembrane</keyword>
<dbReference type="PROSITE" id="PS00138">
    <property type="entry name" value="SUBTILASE_SER"/>
    <property type="match status" value="1"/>
</dbReference>
<evidence type="ECO:0000313" key="14">
    <source>
        <dbReference type="EMBL" id="CDQ46781.1"/>
    </source>
</evidence>
<keyword evidence="7 10" id="KW-0720">Serine protease</keyword>
<dbReference type="PANTHER" id="PTHR43806">
    <property type="entry name" value="PEPTIDASE S8"/>
    <property type="match status" value="1"/>
</dbReference>
<sequence>MRRVGGMAAVIMMVIAPVVIAAPAAAVGPPAIDMTRVPAPGPAAPRGRTEQTQPCVALPATPPPVRPGRPDLQAAWARTRGAGQVVAVIDTGVNPHRLLPRLLPGGDYVSTGDGAQDCDGHGTIVAGLVGATYDPVSGFGGIAPEATILAIRQSSMTFRDSEGAAPAGIGDVDSLAAAVRSAADQGATVINIASVACLDAATDLDDRALGAALAYAVDVRNVVVVAAAGNVGGRGTCPKQNPTPDPARRHEPDWNRVDVVVSPSWYDDLVLTVGSVDTDGSPSRFTLGGPWVDVAAPGEGVVSLSPAGEGTVDAMPGQEGPQPISGTSYATPVVSGVVALLRSVAPQLTARQVMDRIESTARHPGAGWDPLIGHGVVDVLAALEGIGEAQTGTAHPADPPASAHAGPGNRFAVIGAALCAALAVGAGLLPPVRSRRGEDIAHQEGTVDGEFGSAR</sequence>
<dbReference type="Pfam" id="PF00082">
    <property type="entry name" value="Peptidase_S8"/>
    <property type="match status" value="1"/>
</dbReference>
<dbReference type="GO" id="GO:0006508">
    <property type="term" value="P:proteolysis"/>
    <property type="evidence" value="ECO:0007669"/>
    <property type="project" value="UniProtKB-KW"/>
</dbReference>
<evidence type="ECO:0000256" key="3">
    <source>
        <dbReference type="ARBA" id="ARBA00022475"/>
    </source>
</evidence>
<dbReference type="InterPro" id="IPR000209">
    <property type="entry name" value="Peptidase_S8/S53_dom"/>
</dbReference>
<evidence type="ECO:0000256" key="4">
    <source>
        <dbReference type="ARBA" id="ARBA00022670"/>
    </source>
</evidence>
<evidence type="ECO:0000256" key="2">
    <source>
        <dbReference type="ARBA" id="ARBA00011073"/>
    </source>
</evidence>
<dbReference type="PRINTS" id="PR00723">
    <property type="entry name" value="SUBTILISIN"/>
</dbReference>
<comment type="subcellular location">
    <subcellularLocation>
        <location evidence="1">Cell membrane</location>
        <topology evidence="1">Single-pass membrane protein</topology>
    </subcellularLocation>
</comment>
<evidence type="ECO:0000259" key="13">
    <source>
        <dbReference type="Pfam" id="PF00082"/>
    </source>
</evidence>
<evidence type="ECO:0000256" key="10">
    <source>
        <dbReference type="PROSITE-ProRule" id="PRU01240"/>
    </source>
</evidence>
<dbReference type="SUPFAM" id="SSF52743">
    <property type="entry name" value="Subtilisin-like"/>
    <property type="match status" value="1"/>
</dbReference>
<keyword evidence="9" id="KW-0472">Membrane</keyword>
<dbReference type="InterPro" id="IPR036852">
    <property type="entry name" value="Peptidase_S8/S53_dom_sf"/>
</dbReference>
<dbReference type="InterPro" id="IPR023834">
    <property type="entry name" value="T7SS_pept_S8A_mycosin"/>
</dbReference>
<keyword evidence="3" id="KW-1003">Cell membrane</keyword>
<dbReference type="InterPro" id="IPR023828">
    <property type="entry name" value="Peptidase_S8_Ser-AS"/>
</dbReference>
<dbReference type="PROSITE" id="PS00137">
    <property type="entry name" value="SUBTILASE_HIS"/>
    <property type="match status" value="1"/>
</dbReference>
<feature type="active site" description="Charge relay system" evidence="10">
    <location>
        <position position="90"/>
    </location>
</feature>
<dbReference type="RefSeq" id="WP_036469667.1">
    <property type="nucleotide sequence ID" value="NZ_LK021342.1"/>
</dbReference>
<dbReference type="InterPro" id="IPR015500">
    <property type="entry name" value="Peptidase_S8_subtilisin-rel"/>
</dbReference>
<feature type="signal peptide" evidence="12">
    <location>
        <begin position="1"/>
        <end position="21"/>
    </location>
</feature>
<dbReference type="PROSITE" id="PS00136">
    <property type="entry name" value="SUBTILASE_ASP"/>
    <property type="match status" value="1"/>
</dbReference>
<reference evidence="14" key="1">
    <citation type="submission" date="2014-05" db="EMBL/GenBank/DDBJ databases">
        <authorList>
            <person name="Urmite Genomes"/>
        </authorList>
    </citation>
    <scope>NUCLEOTIDE SEQUENCE</scope>
    <source>
        <strain evidence="14">DSM 44074</strain>
    </source>
</reference>
<gene>
    <name evidence="14" type="ORF">BN1047_04695</name>
</gene>